<sequence>MEGQRYVHSLDVQSPIPFHFLSIIHLPSTTSHGRPIRRPKKISGPMARTGCLKG</sequence>
<organism evidence="2 3">
    <name type="scientific">Rubroshorea leprosula</name>
    <dbReference type="NCBI Taxonomy" id="152421"/>
    <lineage>
        <taxon>Eukaryota</taxon>
        <taxon>Viridiplantae</taxon>
        <taxon>Streptophyta</taxon>
        <taxon>Embryophyta</taxon>
        <taxon>Tracheophyta</taxon>
        <taxon>Spermatophyta</taxon>
        <taxon>Magnoliopsida</taxon>
        <taxon>eudicotyledons</taxon>
        <taxon>Gunneridae</taxon>
        <taxon>Pentapetalae</taxon>
        <taxon>rosids</taxon>
        <taxon>malvids</taxon>
        <taxon>Malvales</taxon>
        <taxon>Dipterocarpaceae</taxon>
        <taxon>Rubroshorea</taxon>
    </lineage>
</organism>
<gene>
    <name evidence="2" type="ORF">SLEP1_g22528</name>
</gene>
<name>A0AAV5JCH5_9ROSI</name>
<comment type="caution">
    <text evidence="2">The sequence shown here is derived from an EMBL/GenBank/DDBJ whole genome shotgun (WGS) entry which is preliminary data.</text>
</comment>
<protein>
    <submittedName>
        <fullName evidence="2">Uncharacterized protein</fullName>
    </submittedName>
</protein>
<accession>A0AAV5JCH5</accession>
<dbReference type="Proteomes" id="UP001054252">
    <property type="component" value="Unassembled WGS sequence"/>
</dbReference>
<feature type="region of interest" description="Disordered" evidence="1">
    <location>
        <begin position="29"/>
        <end position="54"/>
    </location>
</feature>
<evidence type="ECO:0000313" key="3">
    <source>
        <dbReference type="Proteomes" id="UP001054252"/>
    </source>
</evidence>
<evidence type="ECO:0000313" key="2">
    <source>
        <dbReference type="EMBL" id="GKV11262.1"/>
    </source>
</evidence>
<dbReference type="EMBL" id="BPVZ01000034">
    <property type="protein sequence ID" value="GKV11262.1"/>
    <property type="molecule type" value="Genomic_DNA"/>
</dbReference>
<evidence type="ECO:0000256" key="1">
    <source>
        <dbReference type="SAM" id="MobiDB-lite"/>
    </source>
</evidence>
<proteinExistence type="predicted"/>
<keyword evidence="3" id="KW-1185">Reference proteome</keyword>
<dbReference type="AlphaFoldDB" id="A0AAV5JCH5"/>
<reference evidence="2 3" key="1">
    <citation type="journal article" date="2021" name="Commun. Biol.">
        <title>The genome of Shorea leprosula (Dipterocarpaceae) highlights the ecological relevance of drought in aseasonal tropical rainforests.</title>
        <authorList>
            <person name="Ng K.K.S."/>
            <person name="Kobayashi M.J."/>
            <person name="Fawcett J.A."/>
            <person name="Hatakeyama M."/>
            <person name="Paape T."/>
            <person name="Ng C.H."/>
            <person name="Ang C.C."/>
            <person name="Tnah L.H."/>
            <person name="Lee C.T."/>
            <person name="Nishiyama T."/>
            <person name="Sese J."/>
            <person name="O'Brien M.J."/>
            <person name="Copetti D."/>
            <person name="Mohd Noor M.I."/>
            <person name="Ong R.C."/>
            <person name="Putra M."/>
            <person name="Sireger I.Z."/>
            <person name="Indrioko S."/>
            <person name="Kosugi Y."/>
            <person name="Izuno A."/>
            <person name="Isagi Y."/>
            <person name="Lee S.L."/>
            <person name="Shimizu K.K."/>
        </authorList>
    </citation>
    <scope>NUCLEOTIDE SEQUENCE [LARGE SCALE GENOMIC DNA]</scope>
    <source>
        <strain evidence="2">214</strain>
    </source>
</reference>